<evidence type="ECO:0000313" key="1">
    <source>
        <dbReference type="EMBL" id="MBU5437605.1"/>
    </source>
</evidence>
<sequence>MKRNIIKSKLKRKIIYKKCGAITCLNNISGLCSEEKCELFENLLIQED</sequence>
<proteinExistence type="predicted"/>
<keyword evidence="2" id="KW-1185">Reference proteome</keyword>
<name>A0ABS6E5B6_9FIRM</name>
<accession>A0ABS6E5B6</accession>
<dbReference type="RefSeq" id="WP_216517882.1">
    <property type="nucleotide sequence ID" value="NZ_JAHLPM010000004.1"/>
</dbReference>
<evidence type="ECO:0000313" key="2">
    <source>
        <dbReference type="Proteomes" id="UP000749471"/>
    </source>
</evidence>
<organism evidence="1 2">
    <name type="scientific">Tissierella simiarum</name>
    <dbReference type="NCBI Taxonomy" id="2841534"/>
    <lineage>
        <taxon>Bacteria</taxon>
        <taxon>Bacillati</taxon>
        <taxon>Bacillota</taxon>
        <taxon>Tissierellia</taxon>
        <taxon>Tissierellales</taxon>
        <taxon>Tissierellaceae</taxon>
        <taxon>Tissierella</taxon>
    </lineage>
</organism>
<dbReference type="EMBL" id="JAHLPM010000004">
    <property type="protein sequence ID" value="MBU5437605.1"/>
    <property type="molecule type" value="Genomic_DNA"/>
</dbReference>
<gene>
    <name evidence="1" type="ORF">KQI42_06280</name>
</gene>
<protein>
    <submittedName>
        <fullName evidence="1">Uncharacterized protein</fullName>
    </submittedName>
</protein>
<reference evidence="1 2" key="1">
    <citation type="submission" date="2021-06" db="EMBL/GenBank/DDBJ databases">
        <authorList>
            <person name="Sun Q."/>
            <person name="Li D."/>
        </authorList>
    </citation>
    <scope>NUCLEOTIDE SEQUENCE [LARGE SCALE GENOMIC DNA]</scope>
    <source>
        <strain evidence="1 2">MSJ-40</strain>
    </source>
</reference>
<dbReference type="Proteomes" id="UP000749471">
    <property type="component" value="Unassembled WGS sequence"/>
</dbReference>
<comment type="caution">
    <text evidence="1">The sequence shown here is derived from an EMBL/GenBank/DDBJ whole genome shotgun (WGS) entry which is preliminary data.</text>
</comment>